<proteinExistence type="predicted"/>
<feature type="compositionally biased region" description="Polar residues" evidence="1">
    <location>
        <begin position="10"/>
        <end position="24"/>
    </location>
</feature>
<evidence type="ECO:0000313" key="3">
    <source>
        <dbReference type="Proteomes" id="UP001054837"/>
    </source>
</evidence>
<keyword evidence="3" id="KW-1185">Reference proteome</keyword>
<evidence type="ECO:0000256" key="1">
    <source>
        <dbReference type="SAM" id="MobiDB-lite"/>
    </source>
</evidence>
<organism evidence="2 3">
    <name type="scientific">Caerostris darwini</name>
    <dbReference type="NCBI Taxonomy" id="1538125"/>
    <lineage>
        <taxon>Eukaryota</taxon>
        <taxon>Metazoa</taxon>
        <taxon>Ecdysozoa</taxon>
        <taxon>Arthropoda</taxon>
        <taxon>Chelicerata</taxon>
        <taxon>Arachnida</taxon>
        <taxon>Araneae</taxon>
        <taxon>Araneomorphae</taxon>
        <taxon>Entelegynae</taxon>
        <taxon>Araneoidea</taxon>
        <taxon>Araneidae</taxon>
        <taxon>Caerostris</taxon>
    </lineage>
</organism>
<dbReference type="Proteomes" id="UP001054837">
    <property type="component" value="Unassembled WGS sequence"/>
</dbReference>
<protein>
    <submittedName>
        <fullName evidence="2">Uncharacterized protein</fullName>
    </submittedName>
</protein>
<sequence length="98" mass="10484">MKKPLESISDPDQSDSVIGSTGVTSLPTVLPPSGQVPDVFVIVHSLGFAKSDCLCLNSSADKRFTNLHLLDDSNAAEEARSLWVTLRPEARHVSLVPA</sequence>
<reference evidence="2 3" key="1">
    <citation type="submission" date="2021-06" db="EMBL/GenBank/DDBJ databases">
        <title>Caerostris darwini draft genome.</title>
        <authorList>
            <person name="Kono N."/>
            <person name="Arakawa K."/>
        </authorList>
    </citation>
    <scope>NUCLEOTIDE SEQUENCE [LARGE SCALE GENOMIC DNA]</scope>
</reference>
<name>A0AAV4SDA6_9ARAC</name>
<feature type="region of interest" description="Disordered" evidence="1">
    <location>
        <begin position="1"/>
        <end position="24"/>
    </location>
</feature>
<gene>
    <name evidence="2" type="ORF">CDAR_126171</name>
</gene>
<comment type="caution">
    <text evidence="2">The sequence shown here is derived from an EMBL/GenBank/DDBJ whole genome shotgun (WGS) entry which is preliminary data.</text>
</comment>
<dbReference type="AlphaFoldDB" id="A0AAV4SDA6"/>
<evidence type="ECO:0000313" key="2">
    <source>
        <dbReference type="EMBL" id="GIY30372.1"/>
    </source>
</evidence>
<dbReference type="EMBL" id="BPLQ01007478">
    <property type="protein sequence ID" value="GIY30372.1"/>
    <property type="molecule type" value="Genomic_DNA"/>
</dbReference>
<accession>A0AAV4SDA6</accession>